<sequence length="255" mass="28353">MSRTNERTSSVYLDEFILEKVVPAAVLFILHENPNHLFDLAVETATQTFTDGVTRATEKSGDAMEMMARKTTSKIANGVSLIEETIEGALTAASLEATNFHKQLTKILENRQEQTTEEASRGEGLISNGDTTTDPDGYSRLISGEGVTTSLLLFEHNQIIDEHFKITEIDEDRKQRLQGLRQDMGRKESLMELFIDDVMASADDIIAGITSPIQSPTQSKDCDTTANQRDESNNSRDSSSLDQWQIQRSNETSCL</sequence>
<feature type="compositionally biased region" description="Basic and acidic residues" evidence="1">
    <location>
        <begin position="220"/>
        <end position="234"/>
    </location>
</feature>
<gene>
    <name evidence="2" type="ORF">DSPE1174_LOCUS25184</name>
</gene>
<evidence type="ECO:0000256" key="1">
    <source>
        <dbReference type="SAM" id="MobiDB-lite"/>
    </source>
</evidence>
<protein>
    <submittedName>
        <fullName evidence="2">Uncharacterized protein</fullName>
    </submittedName>
</protein>
<name>A0A7S2DS55_9STRA</name>
<evidence type="ECO:0000313" key="2">
    <source>
        <dbReference type="EMBL" id="CAD9462852.1"/>
    </source>
</evidence>
<feature type="compositionally biased region" description="Polar residues" evidence="1">
    <location>
        <begin position="241"/>
        <end position="255"/>
    </location>
</feature>
<accession>A0A7S2DS55</accession>
<feature type="region of interest" description="Disordered" evidence="1">
    <location>
        <begin position="210"/>
        <end position="255"/>
    </location>
</feature>
<dbReference type="AlphaFoldDB" id="A0A7S2DS55"/>
<feature type="region of interest" description="Disordered" evidence="1">
    <location>
        <begin position="111"/>
        <end position="138"/>
    </location>
</feature>
<proteinExistence type="predicted"/>
<organism evidence="2">
    <name type="scientific">Octactis speculum</name>
    <dbReference type="NCBI Taxonomy" id="3111310"/>
    <lineage>
        <taxon>Eukaryota</taxon>
        <taxon>Sar</taxon>
        <taxon>Stramenopiles</taxon>
        <taxon>Ochrophyta</taxon>
        <taxon>Dictyochophyceae</taxon>
        <taxon>Dictyochales</taxon>
        <taxon>Dictyochaceae</taxon>
        <taxon>Octactis</taxon>
    </lineage>
</organism>
<feature type="compositionally biased region" description="Basic and acidic residues" evidence="1">
    <location>
        <begin position="111"/>
        <end position="121"/>
    </location>
</feature>
<reference evidence="2" key="1">
    <citation type="submission" date="2021-01" db="EMBL/GenBank/DDBJ databases">
        <authorList>
            <person name="Corre E."/>
            <person name="Pelletier E."/>
            <person name="Niang G."/>
            <person name="Scheremetjew M."/>
            <person name="Finn R."/>
            <person name="Kale V."/>
            <person name="Holt S."/>
            <person name="Cochrane G."/>
            <person name="Meng A."/>
            <person name="Brown T."/>
            <person name="Cohen L."/>
        </authorList>
    </citation>
    <scope>NUCLEOTIDE SEQUENCE</scope>
    <source>
        <strain evidence="2">CCMP1381</strain>
    </source>
</reference>
<dbReference type="EMBL" id="HBGS01048426">
    <property type="protein sequence ID" value="CAD9462852.1"/>
    <property type="molecule type" value="Transcribed_RNA"/>
</dbReference>